<gene>
    <name evidence="2" type="ORF">UFOPK1722_00882</name>
</gene>
<dbReference type="EMBL" id="CAEZTS010000066">
    <property type="protein sequence ID" value="CAB4578922.1"/>
    <property type="molecule type" value="Genomic_DNA"/>
</dbReference>
<dbReference type="AlphaFoldDB" id="A0A6J6ER09"/>
<feature type="domain" description="PIN" evidence="1">
    <location>
        <begin position="2"/>
        <end position="114"/>
    </location>
</feature>
<name>A0A6J6ER09_9ZZZZ</name>
<dbReference type="InterPro" id="IPR002716">
    <property type="entry name" value="PIN_dom"/>
</dbReference>
<evidence type="ECO:0000259" key="1">
    <source>
        <dbReference type="Pfam" id="PF01850"/>
    </source>
</evidence>
<evidence type="ECO:0000313" key="2">
    <source>
        <dbReference type="EMBL" id="CAB4578922.1"/>
    </source>
</evidence>
<accession>A0A6J6ER09</accession>
<sequence>MIILDSGGITKLAERSHEALALLKKLRELDSPLIVPTVVMVESLHGNSPKDANTLRFLRTCVVEEMLPATIATRAAELRRLSRHGSAVDAVVVAHAEPGGTVISTDRVDMARLADYARDVQVIDV</sequence>
<dbReference type="InterPro" id="IPR029060">
    <property type="entry name" value="PIN-like_dom_sf"/>
</dbReference>
<organism evidence="2">
    <name type="scientific">freshwater metagenome</name>
    <dbReference type="NCBI Taxonomy" id="449393"/>
    <lineage>
        <taxon>unclassified sequences</taxon>
        <taxon>metagenomes</taxon>
        <taxon>ecological metagenomes</taxon>
    </lineage>
</organism>
<dbReference type="Gene3D" id="3.40.50.1010">
    <property type="entry name" value="5'-nuclease"/>
    <property type="match status" value="1"/>
</dbReference>
<proteinExistence type="predicted"/>
<protein>
    <submittedName>
        <fullName evidence="2">Unannotated protein</fullName>
    </submittedName>
</protein>
<dbReference type="Pfam" id="PF01850">
    <property type="entry name" value="PIN"/>
    <property type="match status" value="1"/>
</dbReference>
<reference evidence="2" key="1">
    <citation type="submission" date="2020-05" db="EMBL/GenBank/DDBJ databases">
        <authorList>
            <person name="Chiriac C."/>
            <person name="Salcher M."/>
            <person name="Ghai R."/>
            <person name="Kavagutti S V."/>
        </authorList>
    </citation>
    <scope>NUCLEOTIDE SEQUENCE</scope>
</reference>
<dbReference type="SUPFAM" id="SSF88723">
    <property type="entry name" value="PIN domain-like"/>
    <property type="match status" value="1"/>
</dbReference>